<evidence type="ECO:0000313" key="1">
    <source>
        <dbReference type="EMBL" id="AFL75781.1"/>
    </source>
</evidence>
<accession>I3YFL3</accession>
<dbReference type="eggNOG" id="COG1413">
    <property type="taxonomic scope" value="Bacteria"/>
</dbReference>
<reference evidence="1 2" key="1">
    <citation type="submission" date="2012-06" db="EMBL/GenBank/DDBJ databases">
        <title>Complete sequence of Thiocystis violascens DSM 198.</title>
        <authorList>
            <consortium name="US DOE Joint Genome Institute"/>
            <person name="Lucas S."/>
            <person name="Han J."/>
            <person name="Lapidus A."/>
            <person name="Cheng J.-F."/>
            <person name="Goodwin L."/>
            <person name="Pitluck S."/>
            <person name="Peters L."/>
            <person name="Ovchinnikova G."/>
            <person name="Teshima H."/>
            <person name="Detter J.C."/>
            <person name="Han C."/>
            <person name="Tapia R."/>
            <person name="Land M."/>
            <person name="Hauser L."/>
            <person name="Kyrpides N."/>
            <person name="Ivanova N."/>
            <person name="Pagani I."/>
            <person name="Vogl K."/>
            <person name="Liu Z."/>
            <person name="Frigaard N.-U."/>
            <person name="Bryant D."/>
            <person name="Woyke T."/>
        </authorList>
    </citation>
    <scope>NUCLEOTIDE SEQUENCE [LARGE SCALE GENOMIC DNA]</scope>
    <source>
        <strain evidence="2">ATCC 17096 / DSM 198 / 6111</strain>
    </source>
</reference>
<name>I3YFL3_THIV6</name>
<dbReference type="EMBL" id="CP003154">
    <property type="protein sequence ID" value="AFL75781.1"/>
    <property type="molecule type" value="Genomic_DNA"/>
</dbReference>
<gene>
    <name evidence="1" type="ordered locus">Thivi_3946</name>
</gene>
<organism evidence="1 2">
    <name type="scientific">Thiocystis violascens (strain ATCC 17096 / DSM 198 / 6111)</name>
    <name type="common">Chromatium violascens</name>
    <dbReference type="NCBI Taxonomy" id="765911"/>
    <lineage>
        <taxon>Bacteria</taxon>
        <taxon>Pseudomonadati</taxon>
        <taxon>Pseudomonadota</taxon>
        <taxon>Gammaproteobacteria</taxon>
        <taxon>Chromatiales</taxon>
        <taxon>Chromatiaceae</taxon>
        <taxon>Thiocystis</taxon>
    </lineage>
</organism>
<dbReference type="STRING" id="765911.Thivi_3946"/>
<dbReference type="Proteomes" id="UP000006062">
    <property type="component" value="Chromosome"/>
</dbReference>
<dbReference type="KEGG" id="tvi:Thivi_3946"/>
<proteinExistence type="predicted"/>
<evidence type="ECO:0000313" key="2">
    <source>
        <dbReference type="Proteomes" id="UP000006062"/>
    </source>
</evidence>
<keyword evidence="2" id="KW-1185">Reference proteome</keyword>
<sequence>MVGHPSVKVGLGVTHNTGVPMLDLESPRWSQLSHAYGSAADIPAMLRALTTLPTSEGRNEPWFSLWSALAHQGDVFEGSYAAVPHVVAALAIAPDRADASYFHFPAWVEICRERNGPSIPKDLEAPYFEALRRLPALVAAAVHASWSPEHLGCCMAALAVAKGQPAMAEAALELTPALAERYLAWVSEQ</sequence>
<protein>
    <submittedName>
        <fullName evidence="1">Uncharacterized protein</fullName>
    </submittedName>
</protein>
<dbReference type="AlphaFoldDB" id="I3YFL3"/>
<dbReference type="HOGENOM" id="CLU_136112_0_0_6"/>